<dbReference type="PANTHER" id="PTHR11933:SF6">
    <property type="entry name" value="THIL AANH DOMAIN-CONTAINING PROTEIN"/>
    <property type="match status" value="1"/>
</dbReference>
<feature type="domain" description="NFACT protein RNA binding" evidence="4">
    <location>
        <begin position="259"/>
        <end position="352"/>
    </location>
</feature>
<dbReference type="InterPro" id="IPR014729">
    <property type="entry name" value="Rossmann-like_a/b/a_fold"/>
</dbReference>
<evidence type="ECO:0000259" key="3">
    <source>
        <dbReference type="Pfam" id="PF02568"/>
    </source>
</evidence>
<keyword evidence="2" id="KW-0067">ATP-binding</keyword>
<dbReference type="InterPro" id="IPR020536">
    <property type="entry name" value="ThiI_AANH"/>
</dbReference>
<keyword evidence="6" id="KW-1185">Reference proteome</keyword>
<dbReference type="Gene3D" id="3.40.50.620">
    <property type="entry name" value="HUPs"/>
    <property type="match status" value="1"/>
</dbReference>
<dbReference type="GO" id="GO:0005524">
    <property type="term" value="F:ATP binding"/>
    <property type="evidence" value="ECO:0007669"/>
    <property type="project" value="UniProtKB-KW"/>
</dbReference>
<reference evidence="6" key="1">
    <citation type="submission" date="2017-03" db="EMBL/GenBank/DDBJ databases">
        <authorList>
            <person name="Herbold C."/>
        </authorList>
    </citation>
    <scope>NUCLEOTIDE SEQUENCE [LARGE SCALE GENOMIC DNA]</scope>
</reference>
<dbReference type="Pfam" id="PF02568">
    <property type="entry name" value="ThiI"/>
    <property type="match status" value="1"/>
</dbReference>
<dbReference type="PANTHER" id="PTHR11933">
    <property type="entry name" value="TRNA 5-METHYLAMINOMETHYL-2-THIOURIDYLATE -METHYLTRANSFERASE"/>
    <property type="match status" value="1"/>
</dbReference>
<gene>
    <name evidence="5" type="ORF">NCS_11812</name>
</gene>
<dbReference type="Pfam" id="PF18297">
    <property type="entry name" value="NFACT-R_2"/>
    <property type="match status" value="1"/>
</dbReference>
<dbReference type="GO" id="GO:0004810">
    <property type="term" value="F:CCA tRNA nucleotidyltransferase activity"/>
    <property type="evidence" value="ECO:0007669"/>
    <property type="project" value="InterPro"/>
</dbReference>
<organism evidence="5 6">
    <name type="scientific">Candidatus Nitrosotalea okcheonensis</name>
    <dbReference type="NCBI Taxonomy" id="1903276"/>
    <lineage>
        <taxon>Archaea</taxon>
        <taxon>Nitrososphaerota</taxon>
        <taxon>Nitrososphaeria</taxon>
        <taxon>Nitrosotaleales</taxon>
        <taxon>Nitrosotaleaceae</taxon>
        <taxon>Nitrosotalea</taxon>
    </lineage>
</organism>
<protein>
    <submittedName>
        <fullName evidence="5">Uncharacterized protein</fullName>
    </submittedName>
</protein>
<dbReference type="EMBL" id="LT841358">
    <property type="protein sequence ID" value="SMH72000.1"/>
    <property type="molecule type" value="Genomic_DNA"/>
</dbReference>
<accession>A0A2H1FGV4</accession>
<dbReference type="SUPFAM" id="SSF52402">
    <property type="entry name" value="Adenine nucleotide alpha hydrolases-like"/>
    <property type="match status" value="1"/>
</dbReference>
<dbReference type="AlphaFoldDB" id="A0A2H1FGV4"/>
<proteinExistence type="predicted"/>
<evidence type="ECO:0000256" key="2">
    <source>
        <dbReference type="ARBA" id="ARBA00022840"/>
    </source>
</evidence>
<evidence type="ECO:0000313" key="6">
    <source>
        <dbReference type="Proteomes" id="UP000230607"/>
    </source>
</evidence>
<feature type="domain" description="Thil AANH" evidence="3">
    <location>
        <begin position="32"/>
        <end position="176"/>
    </location>
</feature>
<sequence>MPPSQVMKLFLNNLTVPLDIGKRPSDFMEEKKKVVALLSGGLDSRLAVKMMQNQGFDVTAVAIKTPFCDFDCGRGCGFEIRETADSLGVDLKTVYLGDDYIEMLKHPKHGFGSGMNPCIDCRSMMFKAGKKVMDDIGAEFIISGEVLGQRPMSQFAPALRTIEKESGLEGIIVRPLSAALLPPTKPEIDGLIKRENLGMIRGRSRKEQLKMAQEFGFDNPPNAGGGCLLTDPAFSIRTKDLFHYVETPNTNDIDLLKIGRHFRFDEKTKFIVGRHKDENEMLKALALPGDVLFETKDHVGPVSVLRGDDSEKNLKLAAAITLRYSDAPKDLSGIIMTEKNEVKSEICTGSILESEYLQYRI</sequence>
<keyword evidence="1" id="KW-0547">Nucleotide-binding</keyword>
<dbReference type="InterPro" id="IPR059101">
    <property type="entry name" value="NFACT-R_2"/>
</dbReference>
<evidence type="ECO:0000313" key="5">
    <source>
        <dbReference type="EMBL" id="SMH72000.1"/>
    </source>
</evidence>
<evidence type="ECO:0000256" key="1">
    <source>
        <dbReference type="ARBA" id="ARBA00022741"/>
    </source>
</evidence>
<evidence type="ECO:0000259" key="4">
    <source>
        <dbReference type="Pfam" id="PF18297"/>
    </source>
</evidence>
<dbReference type="Proteomes" id="UP000230607">
    <property type="component" value="Chromosome 1"/>
</dbReference>
<name>A0A2H1FGV4_9ARCH</name>